<reference evidence="3 4" key="1">
    <citation type="journal article" date="2021" name="Int. J. Syst. Evol. Microbiol.">
        <title>Reticulibacter mediterranei gen. nov., sp. nov., within the new family Reticulibacteraceae fam. nov., and Ktedonospora formicarum gen. nov., sp. nov., Ktedonobacter robiniae sp. nov., Dictyobacter formicarum sp. nov. and Dictyobacter arantiisoli sp. nov., belonging to the class Ktedonobacteria.</title>
        <authorList>
            <person name="Yabe S."/>
            <person name="Zheng Y."/>
            <person name="Wang C.M."/>
            <person name="Sakai Y."/>
            <person name="Abe K."/>
            <person name="Yokota A."/>
            <person name="Donadio S."/>
            <person name="Cavaletti L."/>
            <person name="Monciardini P."/>
        </authorList>
    </citation>
    <scope>NUCLEOTIDE SEQUENCE [LARGE SCALE GENOMIC DNA]</scope>
    <source>
        <strain evidence="3 4">SOSP1-9</strain>
    </source>
</reference>
<proteinExistence type="predicted"/>
<dbReference type="Gene3D" id="3.40.50.1820">
    <property type="entry name" value="alpha/beta hydrolase"/>
    <property type="match status" value="1"/>
</dbReference>
<evidence type="ECO:0000256" key="1">
    <source>
        <dbReference type="SAM" id="MobiDB-lite"/>
    </source>
</evidence>
<dbReference type="PANTHER" id="PTHR43433:SF5">
    <property type="entry name" value="AB HYDROLASE-1 DOMAIN-CONTAINING PROTEIN"/>
    <property type="match status" value="1"/>
</dbReference>
<evidence type="ECO:0000313" key="4">
    <source>
        <dbReference type="Proteomes" id="UP000635565"/>
    </source>
</evidence>
<dbReference type="PANTHER" id="PTHR43433">
    <property type="entry name" value="HYDROLASE, ALPHA/BETA FOLD FAMILY PROTEIN"/>
    <property type="match status" value="1"/>
</dbReference>
<evidence type="ECO:0000313" key="3">
    <source>
        <dbReference type="EMBL" id="GHO86459.1"/>
    </source>
</evidence>
<sequence length="286" mass="31581">MRTKKKHYKIANGEVQLAVSETGQGQTLLFFNGGGATQVSWKRLIHELRESYRLVTFDFRNHGKTTRSSDVSFKGFLSDAEVIMDRVAGEQPLVVGWSLGADLAVWYAAAHPGRVAGLFLIDGAVPVNLVTDPEDLKRRLDTPAMKVGPRLLSLVGMGYRLTPSEYADLTIGVNMHREQLLSAYDQLDCPVELALATKSAGEKGERAERNNALWRAGGEQLARLYPACALQWVDNTHLLPFKEPTTLARSLDAFAQRIRAGSPIPTGDQRPSPTDPALETQQREEK</sequence>
<dbReference type="InterPro" id="IPR029058">
    <property type="entry name" value="AB_hydrolase_fold"/>
</dbReference>
<protein>
    <recommendedName>
        <fullName evidence="2">AB hydrolase-1 domain-containing protein</fullName>
    </recommendedName>
</protein>
<dbReference type="RefSeq" id="WP_201364085.1">
    <property type="nucleotide sequence ID" value="NZ_BNJJ01000012.1"/>
</dbReference>
<keyword evidence="4" id="KW-1185">Reference proteome</keyword>
<accession>A0ABQ3VJS3</accession>
<gene>
    <name evidence="3" type="ORF">KSZ_44650</name>
</gene>
<dbReference type="EMBL" id="BNJJ01000012">
    <property type="protein sequence ID" value="GHO86459.1"/>
    <property type="molecule type" value="Genomic_DNA"/>
</dbReference>
<dbReference type="SUPFAM" id="SSF53474">
    <property type="entry name" value="alpha/beta-Hydrolases"/>
    <property type="match status" value="1"/>
</dbReference>
<organism evidence="3 4">
    <name type="scientific">Dictyobacter formicarum</name>
    <dbReference type="NCBI Taxonomy" id="2778368"/>
    <lineage>
        <taxon>Bacteria</taxon>
        <taxon>Bacillati</taxon>
        <taxon>Chloroflexota</taxon>
        <taxon>Ktedonobacteria</taxon>
        <taxon>Ktedonobacterales</taxon>
        <taxon>Dictyobacteraceae</taxon>
        <taxon>Dictyobacter</taxon>
    </lineage>
</organism>
<evidence type="ECO:0000259" key="2">
    <source>
        <dbReference type="Pfam" id="PF00561"/>
    </source>
</evidence>
<feature type="domain" description="AB hydrolase-1" evidence="2">
    <location>
        <begin position="27"/>
        <end position="143"/>
    </location>
</feature>
<dbReference type="InterPro" id="IPR000073">
    <property type="entry name" value="AB_hydrolase_1"/>
</dbReference>
<dbReference type="Pfam" id="PF00561">
    <property type="entry name" value="Abhydrolase_1"/>
    <property type="match status" value="1"/>
</dbReference>
<dbReference type="Proteomes" id="UP000635565">
    <property type="component" value="Unassembled WGS sequence"/>
</dbReference>
<name>A0ABQ3VJS3_9CHLR</name>
<dbReference type="InterPro" id="IPR050471">
    <property type="entry name" value="AB_hydrolase"/>
</dbReference>
<feature type="region of interest" description="Disordered" evidence="1">
    <location>
        <begin position="258"/>
        <end position="286"/>
    </location>
</feature>
<comment type="caution">
    <text evidence="3">The sequence shown here is derived from an EMBL/GenBank/DDBJ whole genome shotgun (WGS) entry which is preliminary data.</text>
</comment>